<organism evidence="1">
    <name type="scientific">Caldilinea aerophila</name>
    <dbReference type="NCBI Taxonomy" id="133453"/>
    <lineage>
        <taxon>Bacteria</taxon>
        <taxon>Bacillati</taxon>
        <taxon>Chloroflexota</taxon>
        <taxon>Caldilineae</taxon>
        <taxon>Caldilineales</taxon>
        <taxon>Caldilineaceae</taxon>
        <taxon>Caldilinea</taxon>
    </lineage>
</organism>
<gene>
    <name evidence="1" type="ORF">ENQ20_11785</name>
</gene>
<reference evidence="1" key="1">
    <citation type="journal article" date="2020" name="mSystems">
        <title>Genome- and Community-Level Interaction Insights into Carbon Utilization and Element Cycling Functions of Hydrothermarchaeota in Hydrothermal Sediment.</title>
        <authorList>
            <person name="Zhou Z."/>
            <person name="Liu Y."/>
            <person name="Xu W."/>
            <person name="Pan J."/>
            <person name="Luo Z.H."/>
            <person name="Li M."/>
        </authorList>
    </citation>
    <scope>NUCLEOTIDE SEQUENCE [LARGE SCALE GENOMIC DNA]</scope>
    <source>
        <strain evidence="1">SpSt-289</strain>
    </source>
</reference>
<dbReference type="SUPFAM" id="SSF82171">
    <property type="entry name" value="DPP6 N-terminal domain-like"/>
    <property type="match status" value="1"/>
</dbReference>
<sequence>MKRMFSIAGGLLGLLVLVGLAVVLAMTLDQLREGAQPGFQTFQSPIETPTLPPYPLPETPTLVPMPVPPCLFAGQPVPAEPGPPFEAYRFSEPRVVLTHPSAIGIAGWLPDGQRLLITRLTPDQSGEYIETFNVKTGELQRYGEWQGFSIVSNPKPVWLASAQAVAFVDVSHNKQNVLLISRGEGLPLEEVVTGLTTSYLAVSSDGRRVVFFTAQDRPEAFDVAQAQRQTFPFTLPLTPWQELSALGQQFGPEPYRAAWHPNGDQVAFYNDTGFYLADLPSGQICELDLGFEKSEARYGKRWTFHVQWSPNGRYIAALTTVGDPPVHFTDLTLIDMNTGERRYLNLGLQYLYAIAWAPNSHDLLVIAKKGTSENGLELHGLYFINATTGYAKEILADHQFVNINIGAWGIAWSPTGQAIALACPVVEPKEHLMIEGRLCIVSVEVTR</sequence>
<name>A0A7C1FG59_9CHLR</name>
<comment type="caution">
    <text evidence="1">The sequence shown here is derived from an EMBL/GenBank/DDBJ whole genome shotgun (WGS) entry which is preliminary data.</text>
</comment>
<proteinExistence type="predicted"/>
<evidence type="ECO:0008006" key="2">
    <source>
        <dbReference type="Google" id="ProtNLM"/>
    </source>
</evidence>
<dbReference type="AlphaFoldDB" id="A0A7C1FG59"/>
<dbReference type="InterPro" id="IPR011042">
    <property type="entry name" value="6-blade_b-propeller_TolB-like"/>
</dbReference>
<protein>
    <recommendedName>
        <fullName evidence="2">WD40 repeat domain-containing protein</fullName>
    </recommendedName>
</protein>
<dbReference type="EMBL" id="DSMG01000118">
    <property type="protein sequence ID" value="HDX32152.1"/>
    <property type="molecule type" value="Genomic_DNA"/>
</dbReference>
<dbReference type="Gene3D" id="2.120.10.30">
    <property type="entry name" value="TolB, C-terminal domain"/>
    <property type="match status" value="2"/>
</dbReference>
<evidence type="ECO:0000313" key="1">
    <source>
        <dbReference type="EMBL" id="HDX32152.1"/>
    </source>
</evidence>
<accession>A0A7C1FG59</accession>